<proteinExistence type="inferred from homology"/>
<dbReference type="SMART" id="SM00062">
    <property type="entry name" value="PBPb"/>
    <property type="match status" value="1"/>
</dbReference>
<dbReference type="InterPro" id="IPR018313">
    <property type="entry name" value="SBP_3_CS"/>
</dbReference>
<keyword evidence="7 8" id="KW-0472">Membrane</keyword>
<accession>A0ABS6IJU9</accession>
<evidence type="ECO:0000313" key="11">
    <source>
        <dbReference type="EMBL" id="MBU8874265.1"/>
    </source>
</evidence>
<name>A0ABS6IJU9_9HYPH</name>
<keyword evidence="3" id="KW-0813">Transport</keyword>
<feature type="transmembrane region" description="Helical" evidence="8">
    <location>
        <begin position="430"/>
        <end position="452"/>
    </location>
</feature>
<gene>
    <name evidence="11" type="ORF">KQ910_10855</name>
</gene>
<dbReference type="InterPro" id="IPR051455">
    <property type="entry name" value="Bact_solute-bind_prot3"/>
</dbReference>
<feature type="transmembrane region" description="Helical" evidence="8">
    <location>
        <begin position="397"/>
        <end position="424"/>
    </location>
</feature>
<evidence type="ECO:0000256" key="7">
    <source>
        <dbReference type="ARBA" id="ARBA00023136"/>
    </source>
</evidence>
<dbReference type="EMBL" id="JAHOPB010000001">
    <property type="protein sequence ID" value="MBU8874265.1"/>
    <property type="molecule type" value="Genomic_DNA"/>
</dbReference>
<feature type="transmembrane region" description="Helical" evidence="8">
    <location>
        <begin position="484"/>
        <end position="503"/>
    </location>
</feature>
<evidence type="ECO:0000256" key="9">
    <source>
        <dbReference type="SAM" id="SignalP"/>
    </source>
</evidence>
<dbReference type="Proteomes" id="UP000727907">
    <property type="component" value="Unassembled WGS sequence"/>
</dbReference>
<comment type="similarity">
    <text evidence="2">Belongs to the bacterial solute-binding protein 3 family.</text>
</comment>
<feature type="chain" id="PRO_5046268277" evidence="9">
    <location>
        <begin position="26"/>
        <end position="557"/>
    </location>
</feature>
<keyword evidence="12" id="KW-1185">Reference proteome</keyword>
<feature type="domain" description="Solute-binding protein family 3/N-terminal" evidence="10">
    <location>
        <begin position="65"/>
        <end position="280"/>
    </location>
</feature>
<dbReference type="PANTHER" id="PTHR30085">
    <property type="entry name" value="AMINO ACID ABC TRANSPORTER PERMEASE"/>
    <property type="match status" value="1"/>
</dbReference>
<evidence type="ECO:0000256" key="1">
    <source>
        <dbReference type="ARBA" id="ARBA00004141"/>
    </source>
</evidence>
<protein>
    <submittedName>
        <fullName evidence="11">Transporter substrate-binding domain-containing protein</fullName>
    </submittedName>
</protein>
<keyword evidence="6 8" id="KW-1133">Transmembrane helix</keyword>
<evidence type="ECO:0000256" key="6">
    <source>
        <dbReference type="ARBA" id="ARBA00022989"/>
    </source>
</evidence>
<feature type="signal peptide" evidence="9">
    <location>
        <begin position="1"/>
        <end position="25"/>
    </location>
</feature>
<evidence type="ECO:0000256" key="4">
    <source>
        <dbReference type="ARBA" id="ARBA00022692"/>
    </source>
</evidence>
<comment type="subcellular location">
    <subcellularLocation>
        <location evidence="1">Membrane</location>
        <topology evidence="1">Multi-pass membrane protein</topology>
    </subcellularLocation>
</comment>
<evidence type="ECO:0000256" key="3">
    <source>
        <dbReference type="ARBA" id="ARBA00022448"/>
    </source>
</evidence>
<evidence type="ECO:0000256" key="5">
    <source>
        <dbReference type="ARBA" id="ARBA00022729"/>
    </source>
</evidence>
<comment type="caution">
    <text evidence="11">The sequence shown here is derived from an EMBL/GenBank/DDBJ whole genome shotgun (WGS) entry which is preliminary data.</text>
</comment>
<dbReference type="InterPro" id="IPR001638">
    <property type="entry name" value="Solute-binding_3/MltF_N"/>
</dbReference>
<dbReference type="RefSeq" id="WP_216959482.1">
    <property type="nucleotide sequence ID" value="NZ_JAHOPB010000001.1"/>
</dbReference>
<evidence type="ECO:0000256" key="8">
    <source>
        <dbReference type="SAM" id="Phobius"/>
    </source>
</evidence>
<dbReference type="Pfam" id="PF00497">
    <property type="entry name" value="SBP_bac_3"/>
    <property type="match status" value="1"/>
</dbReference>
<dbReference type="PROSITE" id="PS01039">
    <property type="entry name" value="SBP_BACTERIAL_3"/>
    <property type="match status" value="1"/>
</dbReference>
<reference evidence="11 12" key="1">
    <citation type="submission" date="2021-06" db="EMBL/GenBank/DDBJ databases">
        <authorList>
            <person name="Lee D.H."/>
        </authorList>
    </citation>
    <scope>NUCLEOTIDE SEQUENCE [LARGE SCALE GENOMIC DNA]</scope>
    <source>
        <strain evidence="11 12">MMS21-HV4-11</strain>
    </source>
</reference>
<organism evidence="11 12">
    <name type="scientific">Reyranella humidisoli</name>
    <dbReference type="NCBI Taxonomy" id="2849149"/>
    <lineage>
        <taxon>Bacteria</taxon>
        <taxon>Pseudomonadati</taxon>
        <taxon>Pseudomonadota</taxon>
        <taxon>Alphaproteobacteria</taxon>
        <taxon>Hyphomicrobiales</taxon>
        <taxon>Reyranellaceae</taxon>
        <taxon>Reyranella</taxon>
    </lineage>
</organism>
<evidence type="ECO:0000256" key="2">
    <source>
        <dbReference type="ARBA" id="ARBA00010333"/>
    </source>
</evidence>
<feature type="transmembrane region" description="Helical" evidence="8">
    <location>
        <begin position="523"/>
        <end position="542"/>
    </location>
</feature>
<dbReference type="CDD" id="cd06261">
    <property type="entry name" value="TM_PBP2"/>
    <property type="match status" value="1"/>
</dbReference>
<keyword evidence="5 9" id="KW-0732">Signal</keyword>
<evidence type="ECO:0000313" key="12">
    <source>
        <dbReference type="Proteomes" id="UP000727907"/>
    </source>
</evidence>
<keyword evidence="4 8" id="KW-0812">Transmembrane</keyword>
<sequence length="557" mass="60004">MMFLQRILFVVLASLVAFTTLPARAETPDAALAKLLDEAKAAASVPGACAQPGVDRLVRIFCDGKIRVGVREYYPLFGTREGSVRSGYDVDVARGLAKHLGVEPVFTRVNAASRIPLLADDKIDLTIATMGHNAQRDGQVRFIRPHYYQSETIIVGPKGLTIRDWPDVASRTICVTIGNGSNAQIVSHNARLMLFDEAGVLPDRLRDETCTLAAQDDSFFDYYFTDPAFAGSYDRKFGFAQLPWGMAVALSGSDRLARALDLTSQIFHRDGIFLDIAKENRIGLGFLQRQRAVWNRPECNTDTGASNPACVLPPLSSVLEPTPIAAQVAAIEGWIQKHTGIAVQLPMFKTMPAWSLFKAGIINSLVLVAGALVATLLFALILGALQSSRSFLLRWPARAFTVILQSSPVVLTLVISAAVALALFPYSSAVAIGAAIVALGLMNGANAGQAIAEAMHTLRTERGGPPAPITELFGRAVSRSATQIVSFLVNAAKGTPIASFIGAPELLSALTDITSFASGRASTYSLLLVFYVCVVIVVVWLCDKLRVWLERRQMVTA</sequence>
<dbReference type="PANTHER" id="PTHR30085:SF6">
    <property type="entry name" value="ABC TRANSPORTER GLUTAMINE-BINDING PROTEIN GLNH"/>
    <property type="match status" value="1"/>
</dbReference>
<feature type="transmembrane region" description="Helical" evidence="8">
    <location>
        <begin position="365"/>
        <end position="385"/>
    </location>
</feature>
<evidence type="ECO:0000259" key="10">
    <source>
        <dbReference type="SMART" id="SM00062"/>
    </source>
</evidence>
<dbReference type="InterPro" id="IPR000515">
    <property type="entry name" value="MetI-like"/>
</dbReference>